<feature type="region of interest" description="Disordered" evidence="1">
    <location>
        <begin position="155"/>
        <end position="199"/>
    </location>
</feature>
<proteinExistence type="predicted"/>
<name>A0A9W6XSS6_9STRA</name>
<evidence type="ECO:0000256" key="1">
    <source>
        <dbReference type="SAM" id="MobiDB-lite"/>
    </source>
</evidence>
<organism evidence="2 3">
    <name type="scientific">Phytophthora fragariaefolia</name>
    <dbReference type="NCBI Taxonomy" id="1490495"/>
    <lineage>
        <taxon>Eukaryota</taxon>
        <taxon>Sar</taxon>
        <taxon>Stramenopiles</taxon>
        <taxon>Oomycota</taxon>
        <taxon>Peronosporomycetes</taxon>
        <taxon>Peronosporales</taxon>
        <taxon>Peronosporaceae</taxon>
        <taxon>Phytophthora</taxon>
    </lineage>
</organism>
<feature type="compositionally biased region" description="Low complexity" evidence="1">
    <location>
        <begin position="155"/>
        <end position="174"/>
    </location>
</feature>
<evidence type="ECO:0000313" key="2">
    <source>
        <dbReference type="EMBL" id="GMF46113.1"/>
    </source>
</evidence>
<dbReference type="EMBL" id="BSXT01001922">
    <property type="protein sequence ID" value="GMF46113.1"/>
    <property type="molecule type" value="Genomic_DNA"/>
</dbReference>
<comment type="caution">
    <text evidence="2">The sequence shown here is derived from an EMBL/GenBank/DDBJ whole genome shotgun (WGS) entry which is preliminary data.</text>
</comment>
<dbReference type="Proteomes" id="UP001165121">
    <property type="component" value="Unassembled WGS sequence"/>
</dbReference>
<protein>
    <submittedName>
        <fullName evidence="2">Unnamed protein product</fullName>
    </submittedName>
</protein>
<sequence length="212" mass="21374">MPAAFVTFLEELGALQLVIPAPPATSGCSEASAPVPPASSGTPGGAAATSGFSTYLTVASDAFDDSGPAIPSTFHKGKGKRSAKLSAKPQSVPPPPRRSSGLLSSNGSSSFLTKLARMHPSTTREEFGAAIVVNPALRQSHITAPWVEEFADARAQAAADSSAAADSPSDTSSARTPVPAADQADVRAELGANAPAQARHDVLADLASTAEI</sequence>
<feature type="region of interest" description="Disordered" evidence="1">
    <location>
        <begin position="25"/>
        <end position="46"/>
    </location>
</feature>
<feature type="compositionally biased region" description="Low complexity" evidence="1">
    <location>
        <begin position="98"/>
        <end position="107"/>
    </location>
</feature>
<keyword evidence="3" id="KW-1185">Reference proteome</keyword>
<dbReference type="AlphaFoldDB" id="A0A9W6XSS6"/>
<gene>
    <name evidence="2" type="ORF">Pfra01_001683800</name>
</gene>
<accession>A0A9W6XSS6</accession>
<reference evidence="2" key="1">
    <citation type="submission" date="2023-04" db="EMBL/GenBank/DDBJ databases">
        <title>Phytophthora fragariaefolia NBRC 109709.</title>
        <authorList>
            <person name="Ichikawa N."/>
            <person name="Sato H."/>
            <person name="Tonouchi N."/>
        </authorList>
    </citation>
    <scope>NUCLEOTIDE SEQUENCE</scope>
    <source>
        <strain evidence="2">NBRC 109709</strain>
    </source>
</reference>
<feature type="region of interest" description="Disordered" evidence="1">
    <location>
        <begin position="67"/>
        <end position="107"/>
    </location>
</feature>
<evidence type="ECO:0000313" key="3">
    <source>
        <dbReference type="Proteomes" id="UP001165121"/>
    </source>
</evidence>